<dbReference type="EMBL" id="CP003326">
    <property type="protein sequence ID" value="AFS79298.1"/>
    <property type="molecule type" value="Genomic_DNA"/>
</dbReference>
<dbReference type="InterPro" id="IPR003593">
    <property type="entry name" value="AAA+_ATPase"/>
</dbReference>
<dbReference type="InterPro" id="IPR027417">
    <property type="entry name" value="P-loop_NTPase"/>
</dbReference>
<dbReference type="PROSITE" id="PS00211">
    <property type="entry name" value="ABC_TRANSPORTER_1"/>
    <property type="match status" value="1"/>
</dbReference>
<dbReference type="PANTHER" id="PTHR42939">
    <property type="entry name" value="ABC TRANSPORTER ATP-BINDING PROTEIN ALBC-RELATED"/>
    <property type="match status" value="1"/>
</dbReference>
<dbReference type="PATRIC" id="fig|1128398.3.peg.2375"/>
<dbReference type="OrthoDB" id="9775135at2"/>
<gene>
    <name evidence="5" type="ordered locus">Curi_c22960</name>
</gene>
<evidence type="ECO:0000259" key="4">
    <source>
        <dbReference type="PROSITE" id="PS50893"/>
    </source>
</evidence>
<dbReference type="RefSeq" id="WP_014968433.1">
    <property type="nucleotide sequence ID" value="NC_018664.1"/>
</dbReference>
<sequence>MLEVIKLNKSYGKNKVVRDITFDIKEGEITVLVGPNGAGKSTIIKSIAGLLKYDGTINVCDYNNKSIEGKSVIGYIPEIPALFPLLTIEEHITLMAHAFGIKEYENKSEEILKLFDLWDKRKKYGSELSKGMQQKASICCALITNPKVLLVDEPMIGLDPKAIRTMKEILIDLKKQGTSILLSTHLLDSVQDIWDKIIIVKNGEVVLSRAKNEFTDNHKSLEDIFFEVTEDEE</sequence>
<keyword evidence="3 5" id="KW-0067">ATP-binding</keyword>
<evidence type="ECO:0000256" key="1">
    <source>
        <dbReference type="ARBA" id="ARBA00022448"/>
    </source>
</evidence>
<evidence type="ECO:0000313" key="6">
    <source>
        <dbReference type="Proteomes" id="UP000006094"/>
    </source>
</evidence>
<name>K0AZS2_GOTA9</name>
<dbReference type="AlphaFoldDB" id="K0AZS2"/>
<reference evidence="5 6" key="1">
    <citation type="journal article" date="2012" name="PLoS ONE">
        <title>The purine-utilizing bacterium Clostridium acidurici 9a: a genome-guided metabolic reconsideration.</title>
        <authorList>
            <person name="Hartwich K."/>
            <person name="Poehlein A."/>
            <person name="Daniel R."/>
        </authorList>
    </citation>
    <scope>NUCLEOTIDE SEQUENCE [LARGE SCALE GENOMIC DNA]</scope>
    <source>
        <strain evidence="6">ATCC 7906 / DSM 604 / BCRC 14475 / CIP 104303 / KCTC 5404 / NCIMB 10678 / 9a</strain>
    </source>
</reference>
<keyword evidence="1" id="KW-0813">Transport</keyword>
<dbReference type="Pfam" id="PF00005">
    <property type="entry name" value="ABC_tran"/>
    <property type="match status" value="1"/>
</dbReference>
<keyword evidence="6" id="KW-1185">Reference proteome</keyword>
<dbReference type="Gene3D" id="3.40.50.300">
    <property type="entry name" value="P-loop containing nucleotide triphosphate hydrolases"/>
    <property type="match status" value="1"/>
</dbReference>
<dbReference type="CDD" id="cd03230">
    <property type="entry name" value="ABC_DR_subfamily_A"/>
    <property type="match status" value="1"/>
</dbReference>
<evidence type="ECO:0000313" key="5">
    <source>
        <dbReference type="EMBL" id="AFS79298.1"/>
    </source>
</evidence>
<dbReference type="GO" id="GO:0005524">
    <property type="term" value="F:ATP binding"/>
    <property type="evidence" value="ECO:0007669"/>
    <property type="project" value="UniProtKB-KW"/>
</dbReference>
<dbReference type="GO" id="GO:0016887">
    <property type="term" value="F:ATP hydrolysis activity"/>
    <property type="evidence" value="ECO:0007669"/>
    <property type="project" value="InterPro"/>
</dbReference>
<keyword evidence="2" id="KW-0547">Nucleotide-binding</keyword>
<dbReference type="PANTHER" id="PTHR42939:SF1">
    <property type="entry name" value="ABC TRANSPORTER ATP-BINDING PROTEIN ALBC-RELATED"/>
    <property type="match status" value="1"/>
</dbReference>
<dbReference type="SMART" id="SM00382">
    <property type="entry name" value="AAA"/>
    <property type="match status" value="1"/>
</dbReference>
<dbReference type="HOGENOM" id="CLU_000604_1_2_9"/>
<dbReference type="STRING" id="1128398.Curi_c22960"/>
<accession>K0AZS2</accession>
<dbReference type="InterPro" id="IPR017871">
    <property type="entry name" value="ABC_transporter-like_CS"/>
</dbReference>
<dbReference type="Proteomes" id="UP000006094">
    <property type="component" value="Chromosome"/>
</dbReference>
<dbReference type="InterPro" id="IPR003439">
    <property type="entry name" value="ABC_transporter-like_ATP-bd"/>
</dbReference>
<protein>
    <submittedName>
        <fullName evidence="5">ABC transporter ATP-binding protein</fullName>
    </submittedName>
</protein>
<dbReference type="SUPFAM" id="SSF52540">
    <property type="entry name" value="P-loop containing nucleoside triphosphate hydrolases"/>
    <property type="match status" value="1"/>
</dbReference>
<dbReference type="KEGG" id="cad:Curi_c22960"/>
<dbReference type="PROSITE" id="PS50893">
    <property type="entry name" value="ABC_TRANSPORTER_2"/>
    <property type="match status" value="1"/>
</dbReference>
<evidence type="ECO:0000256" key="2">
    <source>
        <dbReference type="ARBA" id="ARBA00022741"/>
    </source>
</evidence>
<feature type="domain" description="ABC transporter" evidence="4">
    <location>
        <begin position="2"/>
        <end position="227"/>
    </location>
</feature>
<proteinExistence type="predicted"/>
<organism evidence="5 6">
    <name type="scientific">Gottschalkia acidurici (strain ATCC 7906 / DSM 604 / BCRC 14475 / CIP 104303 / KCTC 5404 / NCIMB 10678 / 9a)</name>
    <name type="common">Clostridium acidurici</name>
    <dbReference type="NCBI Taxonomy" id="1128398"/>
    <lineage>
        <taxon>Bacteria</taxon>
        <taxon>Bacillati</taxon>
        <taxon>Bacillota</taxon>
        <taxon>Tissierellia</taxon>
        <taxon>Tissierellales</taxon>
        <taxon>Gottschalkiaceae</taxon>
        <taxon>Gottschalkia</taxon>
    </lineage>
</organism>
<dbReference type="eggNOG" id="COG1131">
    <property type="taxonomic scope" value="Bacteria"/>
</dbReference>
<dbReference type="InterPro" id="IPR051782">
    <property type="entry name" value="ABC_Transporter_VariousFunc"/>
</dbReference>
<evidence type="ECO:0000256" key="3">
    <source>
        <dbReference type="ARBA" id="ARBA00022840"/>
    </source>
</evidence>